<gene>
    <name evidence="1" type="ORF">B9O19_01741</name>
</gene>
<dbReference type="EMBL" id="CP020991">
    <property type="protein sequence ID" value="AUO19895.1"/>
    <property type="molecule type" value="Genomic_DNA"/>
</dbReference>
<organism evidence="1 2">
    <name type="scientific">Monoglobus pectinilyticus</name>
    <dbReference type="NCBI Taxonomy" id="1981510"/>
    <lineage>
        <taxon>Bacteria</taxon>
        <taxon>Bacillati</taxon>
        <taxon>Bacillota</taxon>
        <taxon>Clostridia</taxon>
        <taxon>Monoglobales</taxon>
        <taxon>Monoglobaceae</taxon>
        <taxon>Monoglobus</taxon>
    </lineage>
</organism>
<dbReference type="AlphaFoldDB" id="A0A2K9P3R0"/>
<reference evidence="1 2" key="1">
    <citation type="submission" date="2017-04" db="EMBL/GenBank/DDBJ databases">
        <title>Monoglobus pectinilyticus 14 draft genome.</title>
        <authorList>
            <person name="Kim C."/>
            <person name="Rosendale D.I."/>
            <person name="Kelly W.J."/>
            <person name="Tannock G.W."/>
            <person name="Patchett M.L."/>
            <person name="Jordens J.Z."/>
        </authorList>
    </citation>
    <scope>NUCLEOTIDE SEQUENCE [LARGE SCALE GENOMIC DNA]</scope>
    <source>
        <strain evidence="1 2">14</strain>
    </source>
</reference>
<dbReference type="KEGG" id="mpec:B9O19_01741"/>
<keyword evidence="2" id="KW-1185">Reference proteome</keyword>
<dbReference type="GeneID" id="98063697"/>
<dbReference type="Proteomes" id="UP000235589">
    <property type="component" value="Chromosome"/>
</dbReference>
<evidence type="ECO:0000313" key="1">
    <source>
        <dbReference type="EMBL" id="AUO19895.1"/>
    </source>
</evidence>
<sequence>MRATEKSVEVVENTIDIDKIPDDFINFLAKFCCEKYKKLSSDPEFIEKNNKRQVNRAV</sequence>
<proteinExistence type="predicted"/>
<evidence type="ECO:0000313" key="2">
    <source>
        <dbReference type="Proteomes" id="UP000235589"/>
    </source>
</evidence>
<protein>
    <submittedName>
        <fullName evidence="1">Uncharacterized protein</fullName>
    </submittedName>
</protein>
<accession>A0A2K9P3R0</accession>
<dbReference type="RefSeq" id="WP_158648965.1">
    <property type="nucleotide sequence ID" value="NZ_CP020991.1"/>
</dbReference>
<name>A0A2K9P3R0_9FIRM</name>